<keyword evidence="9" id="KW-1185">Reference proteome</keyword>
<evidence type="ECO:0000256" key="4">
    <source>
        <dbReference type="ARBA" id="ARBA00022759"/>
    </source>
</evidence>
<dbReference type="InterPro" id="IPR043128">
    <property type="entry name" value="Rev_trsase/Diguanyl_cyclase"/>
</dbReference>
<dbReference type="Gene3D" id="3.30.70.270">
    <property type="match status" value="1"/>
</dbReference>
<dbReference type="PANTHER" id="PTHR37984">
    <property type="entry name" value="PROTEIN CBG26694"/>
    <property type="match status" value="1"/>
</dbReference>
<keyword evidence="6" id="KW-0695">RNA-directed DNA polymerase</keyword>
<sequence length="273" mass="31584">MIARISSLTSYYRRFIQDFFTSAALLHLLLRKDVSYIWTKPQQKAFEHLKVSILAQLDDDNKKHIITYASQSISGVERNYAPTELEYLAAAQHYFIQNQQLYRRNHKQSALSLLVVKSNEVERILHNIHNEPLGRPKPKEPLHPILVRQPFDCVGTDYVRPLSRTTKGNQYIIAATEYLTKKVKASATPNCTTQITAQFMYNEIICRHEMPKVILTDRATSFQNELITALLHIVGTKHRLSSLYHRQTNGLTEHFNRTLCTILAKYAEQHHGE</sequence>
<dbReference type="InterPro" id="IPR043502">
    <property type="entry name" value="DNA/RNA_pol_sf"/>
</dbReference>
<dbReference type="InterPro" id="IPR012337">
    <property type="entry name" value="RNaseH-like_sf"/>
</dbReference>
<dbReference type="Proteomes" id="UP001153678">
    <property type="component" value="Unassembled WGS sequence"/>
</dbReference>
<evidence type="ECO:0000259" key="7">
    <source>
        <dbReference type="PROSITE" id="PS50994"/>
    </source>
</evidence>
<dbReference type="InterPro" id="IPR050951">
    <property type="entry name" value="Retrovirus_Pol_polyprotein"/>
</dbReference>
<evidence type="ECO:0000313" key="8">
    <source>
        <dbReference type="EMBL" id="CAI2178218.1"/>
    </source>
</evidence>
<dbReference type="GO" id="GO:0005634">
    <property type="term" value="C:nucleus"/>
    <property type="evidence" value="ECO:0007669"/>
    <property type="project" value="UniProtKB-ARBA"/>
</dbReference>
<dbReference type="GO" id="GO:0016787">
    <property type="term" value="F:hydrolase activity"/>
    <property type="evidence" value="ECO:0007669"/>
    <property type="project" value="UniProtKB-KW"/>
</dbReference>
<protein>
    <submittedName>
        <fullName evidence="8">10733_t:CDS:1</fullName>
    </submittedName>
</protein>
<dbReference type="PANTHER" id="PTHR37984:SF15">
    <property type="entry name" value="INTEGRASE CATALYTIC DOMAIN-CONTAINING PROTEIN"/>
    <property type="match status" value="1"/>
</dbReference>
<dbReference type="Gene3D" id="3.30.420.10">
    <property type="entry name" value="Ribonuclease H-like superfamily/Ribonuclease H"/>
    <property type="match status" value="1"/>
</dbReference>
<keyword evidence="3" id="KW-0540">Nuclease</keyword>
<evidence type="ECO:0000256" key="6">
    <source>
        <dbReference type="ARBA" id="ARBA00022918"/>
    </source>
</evidence>
<proteinExistence type="predicted"/>
<dbReference type="GO" id="GO:0003964">
    <property type="term" value="F:RNA-directed DNA polymerase activity"/>
    <property type="evidence" value="ECO:0007669"/>
    <property type="project" value="UniProtKB-KW"/>
</dbReference>
<keyword evidence="2" id="KW-0548">Nucleotidyltransferase</keyword>
<dbReference type="GO" id="GO:0004519">
    <property type="term" value="F:endonuclease activity"/>
    <property type="evidence" value="ECO:0007669"/>
    <property type="project" value="UniProtKB-KW"/>
</dbReference>
<dbReference type="GO" id="GO:0003676">
    <property type="term" value="F:nucleic acid binding"/>
    <property type="evidence" value="ECO:0007669"/>
    <property type="project" value="InterPro"/>
</dbReference>
<feature type="domain" description="Integrase catalytic" evidence="7">
    <location>
        <begin position="146"/>
        <end position="273"/>
    </location>
</feature>
<comment type="caution">
    <text evidence="8">The sequence shown here is derived from an EMBL/GenBank/DDBJ whole genome shotgun (WGS) entry which is preliminary data.</text>
</comment>
<dbReference type="InterPro" id="IPR041373">
    <property type="entry name" value="RT_RNaseH"/>
</dbReference>
<evidence type="ECO:0000256" key="1">
    <source>
        <dbReference type="ARBA" id="ARBA00022679"/>
    </source>
</evidence>
<evidence type="ECO:0000256" key="3">
    <source>
        <dbReference type="ARBA" id="ARBA00022722"/>
    </source>
</evidence>
<organism evidence="8 9">
    <name type="scientific">Funneliformis geosporum</name>
    <dbReference type="NCBI Taxonomy" id="1117311"/>
    <lineage>
        <taxon>Eukaryota</taxon>
        <taxon>Fungi</taxon>
        <taxon>Fungi incertae sedis</taxon>
        <taxon>Mucoromycota</taxon>
        <taxon>Glomeromycotina</taxon>
        <taxon>Glomeromycetes</taxon>
        <taxon>Glomerales</taxon>
        <taxon>Glomeraceae</taxon>
        <taxon>Funneliformis</taxon>
    </lineage>
</organism>
<evidence type="ECO:0000256" key="2">
    <source>
        <dbReference type="ARBA" id="ARBA00022695"/>
    </source>
</evidence>
<keyword evidence="4" id="KW-0255">Endonuclease</keyword>
<evidence type="ECO:0000256" key="5">
    <source>
        <dbReference type="ARBA" id="ARBA00022801"/>
    </source>
</evidence>
<dbReference type="GO" id="GO:0015074">
    <property type="term" value="P:DNA integration"/>
    <property type="evidence" value="ECO:0007669"/>
    <property type="project" value="InterPro"/>
</dbReference>
<keyword evidence="1" id="KW-0808">Transferase</keyword>
<dbReference type="PROSITE" id="PS50994">
    <property type="entry name" value="INTEGRASE"/>
    <property type="match status" value="1"/>
</dbReference>
<name>A0A9W4SQT5_9GLOM</name>
<reference evidence="8" key="1">
    <citation type="submission" date="2022-08" db="EMBL/GenBank/DDBJ databases">
        <authorList>
            <person name="Kallberg Y."/>
            <person name="Tangrot J."/>
            <person name="Rosling A."/>
        </authorList>
    </citation>
    <scope>NUCLEOTIDE SEQUENCE</scope>
    <source>
        <strain evidence="8">Wild A</strain>
    </source>
</reference>
<dbReference type="OrthoDB" id="5592268at2759"/>
<dbReference type="InterPro" id="IPR001584">
    <property type="entry name" value="Integrase_cat-core"/>
</dbReference>
<keyword evidence="5" id="KW-0378">Hydrolase</keyword>
<evidence type="ECO:0000313" key="9">
    <source>
        <dbReference type="Proteomes" id="UP001153678"/>
    </source>
</evidence>
<dbReference type="Pfam" id="PF17917">
    <property type="entry name" value="RT_RNaseH"/>
    <property type="match status" value="1"/>
</dbReference>
<dbReference type="SUPFAM" id="SSF56672">
    <property type="entry name" value="DNA/RNA polymerases"/>
    <property type="match status" value="1"/>
</dbReference>
<dbReference type="AlphaFoldDB" id="A0A9W4SQT5"/>
<dbReference type="InterPro" id="IPR036397">
    <property type="entry name" value="RNaseH_sf"/>
</dbReference>
<gene>
    <name evidence="8" type="ORF">FWILDA_LOCUS8475</name>
</gene>
<dbReference type="SUPFAM" id="SSF53098">
    <property type="entry name" value="Ribonuclease H-like"/>
    <property type="match status" value="1"/>
</dbReference>
<dbReference type="EMBL" id="CAMKVN010001817">
    <property type="protein sequence ID" value="CAI2178218.1"/>
    <property type="molecule type" value="Genomic_DNA"/>
</dbReference>
<accession>A0A9W4SQT5</accession>